<sequence length="125" mass="14851">MPYQLEYRTYSVTGGDDLMPKTVSDKDLEKLLEVTDGETEDLVRKNDPKYKWIRQIMISAKKYHKLCPYYDKRTGKCFLELDYKCDRMGKFDGCPVFIKYLEKKYDEIKAKGKRLPMDFLDLPLV</sequence>
<name>A0A977PKG1_9CREN</name>
<protein>
    <submittedName>
        <fullName evidence="1">Uncharacterized protein</fullName>
    </submittedName>
</protein>
<organism evidence="1 2">
    <name type="scientific">Ignicoccus pacificus DSM 13166</name>
    <dbReference type="NCBI Taxonomy" id="940294"/>
    <lineage>
        <taxon>Archaea</taxon>
        <taxon>Thermoproteota</taxon>
        <taxon>Thermoprotei</taxon>
        <taxon>Desulfurococcales</taxon>
        <taxon>Desulfurococcaceae</taxon>
        <taxon>Ignicoccus</taxon>
    </lineage>
</organism>
<keyword evidence="2" id="KW-1185">Reference proteome</keyword>
<accession>A0A977PKG1</accession>
<dbReference type="KEGG" id="ipc:IPA_03770"/>
<proteinExistence type="predicted"/>
<reference evidence="1" key="1">
    <citation type="submission" date="2013-11" db="EMBL/GenBank/DDBJ databases">
        <title>Comparative genomics of Ignicoccus.</title>
        <authorList>
            <person name="Podar M."/>
        </authorList>
    </citation>
    <scope>NUCLEOTIDE SEQUENCE</scope>
    <source>
        <strain evidence="1">DSM 13166</strain>
    </source>
</reference>
<evidence type="ECO:0000313" key="2">
    <source>
        <dbReference type="Proteomes" id="UP001063698"/>
    </source>
</evidence>
<gene>
    <name evidence="1" type="ORF">IPA_03770</name>
</gene>
<evidence type="ECO:0000313" key="1">
    <source>
        <dbReference type="EMBL" id="UXD21389.1"/>
    </source>
</evidence>
<dbReference type="Proteomes" id="UP001063698">
    <property type="component" value="Chromosome"/>
</dbReference>
<dbReference type="AlphaFoldDB" id="A0A977PKG1"/>
<dbReference type="EMBL" id="CP006868">
    <property type="protein sequence ID" value="UXD21389.1"/>
    <property type="molecule type" value="Genomic_DNA"/>
</dbReference>